<dbReference type="EMBL" id="JABERL010000005">
    <property type="protein sequence ID" value="NNH76482.1"/>
    <property type="molecule type" value="Genomic_DNA"/>
</dbReference>
<dbReference type="Pfam" id="PF21845">
    <property type="entry name" value="DUF6904"/>
    <property type="match status" value="1"/>
</dbReference>
<dbReference type="RefSeq" id="WP_171539685.1">
    <property type="nucleotide sequence ID" value="NZ_JABERL010000005.1"/>
</dbReference>
<dbReference type="AlphaFoldDB" id="A0A7Y2RD44"/>
<evidence type="ECO:0000313" key="2">
    <source>
        <dbReference type="Proteomes" id="UP000569202"/>
    </source>
</evidence>
<reference evidence="1 2" key="1">
    <citation type="submission" date="2020-04" db="EMBL/GenBank/DDBJ databases">
        <title>Acinetobacter Taxon 24.</title>
        <authorList>
            <person name="Nemec A."/>
            <person name="Radolfova-Krizova L."/>
            <person name="Higgins P.G."/>
            <person name="Spanelova P."/>
        </authorList>
    </citation>
    <scope>NUCLEOTIDE SEQUENCE [LARGE SCALE GENOMIC DNA]</scope>
    <source>
        <strain evidence="1 2">ANC 5380</strain>
    </source>
</reference>
<evidence type="ECO:0000313" key="1">
    <source>
        <dbReference type="EMBL" id="NNH76482.1"/>
    </source>
</evidence>
<name>A0A7Y2RD44_9GAMM</name>
<protein>
    <submittedName>
        <fullName evidence="1">Uncharacterized protein</fullName>
    </submittedName>
</protein>
<proteinExistence type="predicted"/>
<dbReference type="InterPro" id="IPR054199">
    <property type="entry name" value="DUF6904"/>
</dbReference>
<sequence>MDIEIQLTTNNMGVSFTGLKVDFDNFVEIIYHILPFANNYEEEDIQYLLGFVYDLRHSSAGKSKKLATAQSQVILPTLLLQLAILAKYRNQFEESLGDDAQEFDIEVVETLKGLESVIFECIETKSVDAYNAALGWFNTFEYDPETYLFSIADNFIANTYIENTEFPNRIDALANVLSTLNPAHPNYVVFAKSLHETAINDGISVFDLQFNDLEIYEKVGSTETYAW</sequence>
<accession>A0A7Y2RD44</accession>
<dbReference type="Proteomes" id="UP000569202">
    <property type="component" value="Unassembled WGS sequence"/>
</dbReference>
<comment type="caution">
    <text evidence="1">The sequence shown here is derived from an EMBL/GenBank/DDBJ whole genome shotgun (WGS) entry which is preliminary data.</text>
</comment>
<organism evidence="1 2">
    <name type="scientific">Acinetobacter terrae</name>
    <dbReference type="NCBI Taxonomy" id="2731247"/>
    <lineage>
        <taxon>Bacteria</taxon>
        <taxon>Pseudomonadati</taxon>
        <taxon>Pseudomonadota</taxon>
        <taxon>Gammaproteobacteria</taxon>
        <taxon>Moraxellales</taxon>
        <taxon>Moraxellaceae</taxon>
        <taxon>Acinetobacter</taxon>
        <taxon>Acinetobacter Taxon 24</taxon>
    </lineage>
</organism>
<gene>
    <name evidence="1" type="ORF">HLH17_02030</name>
</gene>